<evidence type="ECO:0000256" key="1">
    <source>
        <dbReference type="SAM" id="Coils"/>
    </source>
</evidence>
<feature type="compositionally biased region" description="Basic and acidic residues" evidence="2">
    <location>
        <begin position="1450"/>
        <end position="1463"/>
    </location>
</feature>
<dbReference type="Proteomes" id="UP000292702">
    <property type="component" value="Unassembled WGS sequence"/>
</dbReference>
<feature type="coiled-coil region" evidence="1">
    <location>
        <begin position="1384"/>
        <end position="1439"/>
    </location>
</feature>
<dbReference type="SUPFAM" id="SSF50630">
    <property type="entry name" value="Acid proteases"/>
    <property type="match status" value="1"/>
</dbReference>
<feature type="region of interest" description="Disordered" evidence="2">
    <location>
        <begin position="919"/>
        <end position="947"/>
    </location>
</feature>
<feature type="region of interest" description="Disordered" evidence="2">
    <location>
        <begin position="1865"/>
        <end position="1894"/>
    </location>
</feature>
<protein>
    <submittedName>
        <fullName evidence="3">Uncharacterized protein</fullName>
    </submittedName>
</protein>
<proteinExistence type="predicted"/>
<feature type="compositionally biased region" description="Acidic residues" evidence="2">
    <location>
        <begin position="1485"/>
        <end position="1504"/>
    </location>
</feature>
<feature type="compositionally biased region" description="Polar residues" evidence="2">
    <location>
        <begin position="269"/>
        <end position="284"/>
    </location>
</feature>
<feature type="region of interest" description="Disordered" evidence="2">
    <location>
        <begin position="1260"/>
        <end position="1320"/>
    </location>
</feature>
<feature type="compositionally biased region" description="Basic and acidic residues" evidence="2">
    <location>
        <begin position="715"/>
        <end position="726"/>
    </location>
</feature>
<keyword evidence="4" id="KW-1185">Reference proteome</keyword>
<evidence type="ECO:0000313" key="3">
    <source>
        <dbReference type="EMBL" id="TCD60760.1"/>
    </source>
</evidence>
<feature type="region of interest" description="Disordered" evidence="2">
    <location>
        <begin position="1444"/>
        <end position="1535"/>
    </location>
</feature>
<accession>A0A4R0R1H6</accession>
<dbReference type="CDD" id="cd00303">
    <property type="entry name" value="retropepsin_like"/>
    <property type="match status" value="1"/>
</dbReference>
<evidence type="ECO:0000256" key="2">
    <source>
        <dbReference type="SAM" id="MobiDB-lite"/>
    </source>
</evidence>
<feature type="compositionally biased region" description="Acidic residues" evidence="2">
    <location>
        <begin position="70"/>
        <end position="80"/>
    </location>
</feature>
<feature type="compositionally biased region" description="Acidic residues" evidence="2">
    <location>
        <begin position="319"/>
        <end position="328"/>
    </location>
</feature>
<feature type="region of interest" description="Disordered" evidence="2">
    <location>
        <begin position="679"/>
        <end position="904"/>
    </location>
</feature>
<feature type="compositionally biased region" description="Polar residues" evidence="2">
    <location>
        <begin position="50"/>
        <end position="62"/>
    </location>
</feature>
<gene>
    <name evidence="3" type="ORF">EIP91_009541</name>
</gene>
<feature type="compositionally biased region" description="Gly residues" evidence="2">
    <location>
        <begin position="354"/>
        <end position="380"/>
    </location>
</feature>
<dbReference type="OrthoDB" id="3206744at2759"/>
<feature type="compositionally biased region" description="Low complexity" evidence="2">
    <location>
        <begin position="731"/>
        <end position="745"/>
    </location>
</feature>
<reference evidence="3 4" key="1">
    <citation type="submission" date="2018-11" db="EMBL/GenBank/DDBJ databases">
        <title>Genome assembly of Steccherinum ochraceum LE-BIN_3174, the white-rot fungus of the Steccherinaceae family (The Residual Polyporoid clade, Polyporales, Basidiomycota).</title>
        <authorList>
            <person name="Fedorova T.V."/>
            <person name="Glazunova O.A."/>
            <person name="Landesman E.O."/>
            <person name="Moiseenko K.V."/>
            <person name="Psurtseva N.V."/>
            <person name="Savinova O.S."/>
            <person name="Shakhova N.V."/>
            <person name="Tyazhelova T.V."/>
            <person name="Vasina D.V."/>
        </authorList>
    </citation>
    <scope>NUCLEOTIDE SEQUENCE [LARGE SCALE GENOMIC DNA]</scope>
    <source>
        <strain evidence="3 4">LE-BIN_3174</strain>
    </source>
</reference>
<feature type="compositionally biased region" description="Polar residues" evidence="2">
    <location>
        <begin position="119"/>
        <end position="136"/>
    </location>
</feature>
<feature type="compositionally biased region" description="Acidic residues" evidence="2">
    <location>
        <begin position="876"/>
        <end position="895"/>
    </location>
</feature>
<evidence type="ECO:0000313" key="4">
    <source>
        <dbReference type="Proteomes" id="UP000292702"/>
    </source>
</evidence>
<feature type="compositionally biased region" description="Low complexity" evidence="2">
    <location>
        <begin position="1"/>
        <end position="13"/>
    </location>
</feature>
<feature type="compositionally biased region" description="Basic residues" evidence="2">
    <location>
        <begin position="401"/>
        <end position="411"/>
    </location>
</feature>
<feature type="region of interest" description="Disordered" evidence="2">
    <location>
        <begin position="1"/>
        <end position="167"/>
    </location>
</feature>
<feature type="compositionally biased region" description="Pro residues" evidence="2">
    <location>
        <begin position="202"/>
        <end position="213"/>
    </location>
</feature>
<feature type="compositionally biased region" description="Polar residues" evidence="2">
    <location>
        <begin position="1262"/>
        <end position="1279"/>
    </location>
</feature>
<feature type="compositionally biased region" description="Basic and acidic residues" evidence="2">
    <location>
        <begin position="823"/>
        <end position="834"/>
    </location>
</feature>
<dbReference type="InterPro" id="IPR021109">
    <property type="entry name" value="Peptidase_aspartic_dom_sf"/>
</dbReference>
<feature type="compositionally biased region" description="Low complexity" evidence="2">
    <location>
        <begin position="1552"/>
        <end position="1570"/>
    </location>
</feature>
<sequence>MSTKTKNATAKGTTVKKRANLRSQDPPDPPIQEPHEPVPEQAQPAGDVATPTQPTSSETAPESQERLDNGPDDTNGEQQDDTTGKPSDSPAPSETGVPTGVAVDGPPPERPRSSPEPNVSVNYSTPALPTQPQIPETSGYMPMGNPSYEPMYAPYPQVQPPHFDPSGFQHQLDRLGSMLNQWIGYTNHQFRNQHFAQMQAPAPVPMQPPPPMHNPILKEESPSSSTIWQASGGRPGPTDDSQDQPQNTTADDVEEMYADPLYAAPPRQDTVSGQSPRQVASPTPQRRVPRFGPSHNERLARANLPQVPEDAGGNPSDGSDSESDDDDSNPGSRNGGQVPSRDGQGNQDRQPTPGAGGGGASGGAGGGGGPPGGPPGGGGNDGDESSHGEDDDDYWFTMGRGSRRRGMRGGRGRASSSRPSDARRSQGRRSATADHVFSTPQYHPSQSPFYAQDADERFPRAHHDITFHPTDIVVEMAKPLERAVVYSQEERDTTKLIKPSAPDKYGGENDIDKFILWFTSVVRFCQLSRITGPQHDNYRTLILGQWLKDGAAKWYADYMRIPDDPRNPRTFVTVACDLYMRFVQRNSTQYARDKFDTVHYTTEGGITALVMELMTAASQMVERPTNYQIRSRVWGELPAWIRRILGRNMNISPEKSKLAPLVDAVKEIENYDEDEKALKKAMAERTRTADSKQAANGGSSEQQSEKKKKKSSKSKGKEKEVNRTSDGRFVSQSSTSQTQPQQTQPKYFQRRTFEYRPFNRFKQTRFVRSGTQQSAQAQRPADTRTFSASAKPRDKSKDTCNACGGIGHWKGDPGCPGPRHLRRMDEIVDDRSDAGGEQSRNAEEQASQVEGDQYQPDDQDAYPAEYESEGQWVEVSDSESSDEDDKSSQSEDDTQAEFYNLRDEYYEPQERFYMMRELEEYGSSSEEEEDGERDQLMATQEEAEDMDLQDDAEEFTTELQVAIHNSLQQVVDQVMDDASVDAEVPQVGTSSETRYVVRELPLEPEEQSAGMLRIQITPRDVNAPALPGELPPLPPTRSITPLPPPSVPPTVTPSVPVIRPREQTNGITHRHVYIDDEVVVASDEPSGSQEQLEGVRYADNLVNQIAQSQADNLSRRQLTFTRPSLFNSDDGRSILWHQESPPTWDDEPARNLPSLAQVTAVPTEPWRGAGPGALAPLPPIRPSAMTMLADVAAELADASGSSVVRANASTPLTSNQAGERAVQVPSPITFAPPAPQYIDQVAELRADWNYHSEQRLRYLNSGGRTSWNPRRSTASQLGRATSEPPNRPANPDGDGDSDDNTPRQIPVHTSAVREDPELEEGEILDDDVASDIIGEPSAQQPDVPAVLTIPRGPARVPLRRGPGLRASRESQIAQANERILRRTINTLEVRYNRAVDQHRSMQNELQQQLRQQAHMVTDMTEMQRENTRLTDLVEHLTDDPAILGEVATMRTRDRQRRDERENRQVGWFPDVPRASGEREPLSDLYTDEEDMENVPEVQPQDEDSPMPSLRTITDSDAVDQPASASTGSESEDDVNRHTILPYLDHRNQLERSASASSGSGSSAGPSGYPSNEPQIFMVTDIPTPTLKSPDWTTPIEYTAHPVDWSKFGMDRSPNWSSDCYAWERKEDVHMPESLELHEIDEDDAESQIDSQVIYETPDLPMPAFSYEDSIVQVEHGEAGSQQAEDQPRRFVTLRELQIVPRSPTRSPSPNQLFMLQEDGYVYRASVSAKSPGPESERDPRRPRKRGRCMTCKIMIDGHEALALWDTGSTMEAVNAAFIAAHGIKAFELLKVLQFQMGCSGSRGKINYGCNVKLGLGSRTEDVYFDVINLDHYDVVLGVGFLTQVGAILNFKDGFIQIDEEIFRPLPPPEPVEKTSRAPRGTAAKYQWAHQREDA</sequence>
<dbReference type="EMBL" id="RWJN01000548">
    <property type="protein sequence ID" value="TCD60760.1"/>
    <property type="molecule type" value="Genomic_DNA"/>
</dbReference>
<feature type="region of interest" description="Disordered" evidence="2">
    <location>
        <begin position="1550"/>
        <end position="1575"/>
    </location>
</feature>
<dbReference type="Gene3D" id="2.40.70.10">
    <property type="entry name" value="Acid Proteases"/>
    <property type="match status" value="1"/>
</dbReference>
<organism evidence="3 4">
    <name type="scientific">Steccherinum ochraceum</name>
    <dbReference type="NCBI Taxonomy" id="92696"/>
    <lineage>
        <taxon>Eukaryota</taxon>
        <taxon>Fungi</taxon>
        <taxon>Dikarya</taxon>
        <taxon>Basidiomycota</taxon>
        <taxon>Agaricomycotina</taxon>
        <taxon>Agaricomycetes</taxon>
        <taxon>Polyporales</taxon>
        <taxon>Steccherinaceae</taxon>
        <taxon>Steccherinum</taxon>
    </lineage>
</organism>
<name>A0A4R0R1H6_9APHY</name>
<dbReference type="STRING" id="92696.A0A4R0R1H6"/>
<comment type="caution">
    <text evidence="3">The sequence shown here is derived from an EMBL/GenBank/DDBJ whole genome shotgun (WGS) entry which is preliminary data.</text>
</comment>
<feature type="region of interest" description="Disordered" evidence="2">
    <location>
        <begin position="201"/>
        <end position="446"/>
    </location>
</feature>
<keyword evidence="1" id="KW-0175">Coiled coil</keyword>
<feature type="region of interest" description="Disordered" evidence="2">
    <location>
        <begin position="1725"/>
        <end position="1744"/>
    </location>
</feature>
<feature type="compositionally biased region" description="Basic and acidic residues" evidence="2">
    <location>
        <begin position="679"/>
        <end position="690"/>
    </location>
</feature>